<dbReference type="InterPro" id="IPR007867">
    <property type="entry name" value="GMC_OxRtase_C"/>
</dbReference>
<dbReference type="Proteomes" id="UP000243797">
    <property type="component" value="Unassembled WGS sequence"/>
</dbReference>
<accession>A0A2K1QSG3</accession>
<dbReference type="InParanoid" id="A0A2K1QSG3"/>
<gene>
    <name evidence="5" type="ORF">CAC42_3940</name>
</gene>
<dbReference type="EMBL" id="NKHZ01000047">
    <property type="protein sequence ID" value="PNS17981.1"/>
    <property type="molecule type" value="Genomic_DNA"/>
</dbReference>
<feature type="chain" id="PRO_5014330246" evidence="3">
    <location>
        <begin position="17"/>
        <end position="639"/>
    </location>
</feature>
<comment type="caution">
    <text evidence="5">The sequence shown here is derived from an EMBL/GenBank/DDBJ whole genome shotgun (WGS) entry which is preliminary data.</text>
</comment>
<dbReference type="OrthoDB" id="269227at2759"/>
<protein>
    <submittedName>
        <fullName evidence="5">Cellobiose dehydrogenase</fullName>
    </submittedName>
</protein>
<reference evidence="5 6" key="1">
    <citation type="submission" date="2017-06" db="EMBL/GenBank/DDBJ databases">
        <title>Draft genome sequence of a variant of Elsinoe murrayae.</title>
        <authorList>
            <person name="Cheng Q."/>
        </authorList>
    </citation>
    <scope>NUCLEOTIDE SEQUENCE [LARGE SCALE GENOMIC DNA]</scope>
    <source>
        <strain evidence="5 6">CQ-2017a</strain>
    </source>
</reference>
<dbReference type="InterPro" id="IPR036188">
    <property type="entry name" value="FAD/NAD-bd_sf"/>
</dbReference>
<dbReference type="AlphaFoldDB" id="A0A2K1QSG3"/>
<evidence type="ECO:0000313" key="6">
    <source>
        <dbReference type="Proteomes" id="UP000243797"/>
    </source>
</evidence>
<evidence type="ECO:0000256" key="1">
    <source>
        <dbReference type="ARBA" id="ARBA00010790"/>
    </source>
</evidence>
<dbReference type="GO" id="GO:0050660">
    <property type="term" value="F:flavin adenine dinucleotide binding"/>
    <property type="evidence" value="ECO:0007669"/>
    <property type="project" value="InterPro"/>
</dbReference>
<dbReference type="PIRSF" id="PIRSF000137">
    <property type="entry name" value="Alcohol_oxidase"/>
    <property type="match status" value="1"/>
</dbReference>
<evidence type="ECO:0000313" key="5">
    <source>
        <dbReference type="EMBL" id="PNS17981.1"/>
    </source>
</evidence>
<dbReference type="SUPFAM" id="SSF54373">
    <property type="entry name" value="FAD-linked reductases, C-terminal domain"/>
    <property type="match status" value="1"/>
</dbReference>
<evidence type="ECO:0000256" key="3">
    <source>
        <dbReference type="SAM" id="SignalP"/>
    </source>
</evidence>
<dbReference type="PROSITE" id="PS00624">
    <property type="entry name" value="GMC_OXRED_2"/>
    <property type="match status" value="1"/>
</dbReference>
<dbReference type="PANTHER" id="PTHR11552:SF100">
    <property type="entry name" value="DEHYDROGENASE, PUTATIVE (AFU_ORTHOLOGUE AFUA_5G00630)-RELATED"/>
    <property type="match status" value="1"/>
</dbReference>
<comment type="cofactor">
    <cofactor evidence="2">
        <name>FAD</name>
        <dbReference type="ChEBI" id="CHEBI:57692"/>
    </cofactor>
</comment>
<comment type="similarity">
    <text evidence="1">Belongs to the GMC oxidoreductase family.</text>
</comment>
<dbReference type="Gene3D" id="3.50.50.60">
    <property type="entry name" value="FAD/NAD(P)-binding domain"/>
    <property type="match status" value="1"/>
</dbReference>
<proteinExistence type="inferred from homology"/>
<dbReference type="InterPro" id="IPR012132">
    <property type="entry name" value="GMC_OxRdtase"/>
</dbReference>
<keyword evidence="2" id="KW-0285">Flavoprotein</keyword>
<keyword evidence="2" id="KW-0274">FAD</keyword>
<evidence type="ECO:0000259" key="4">
    <source>
        <dbReference type="PROSITE" id="PS00624"/>
    </source>
</evidence>
<dbReference type="GO" id="GO:0016614">
    <property type="term" value="F:oxidoreductase activity, acting on CH-OH group of donors"/>
    <property type="evidence" value="ECO:0007669"/>
    <property type="project" value="InterPro"/>
</dbReference>
<keyword evidence="3" id="KW-0732">Signal</keyword>
<dbReference type="Pfam" id="PF00732">
    <property type="entry name" value="GMC_oxred_N"/>
    <property type="match status" value="1"/>
</dbReference>
<sequence>MRAFDLFPIAATLAAAATTPQYEYIVVGSGAGGILASRLAIAGHKTLLIEAGDDQAGNLNVTVPGYQGLVTQDKKIRWDVFVNHYKDQERAKKDPKYVYETGAYEYVTKAESGSIPAGAKPKGILYPRAATLGGCITHNALIWVEPHLSDWDKIQKLTGDAAWNSAKIHRKYLNRLYEWLPVGPASTDVTLGDDAMVQHYAAAAALMGVAPPTEGNTTQALKATLQAVNVNAPTASRDSTQGIYQMPMTQKNGARFAVREFIEATVKAGYPLTVQPDTHVTKIKFSTKKGTKPKAVGVEYRRGKYLYRASPLSGNRKGKAGSVLASKEVIISGGAFNTPQILKLSGIGPAAELKKHKIDVLVDLPGVGTNLQDRYEIPVTVKHTTPFVGLDGCTFDSKPSDLCLKTWLDNTTIKDTSIVHKGGYTSNGVALTMTFNTNTTGSSDIDLIVLGGPINFFGYLPNGGDLTVRDHRYFTWSGLRAHSHNVAGTVTLRSKNPLVQPEVNFNYFDTGTKGGAASKDLAALVKSVRTAREAYQGYDQYSSLGGTAFEEMQPGKDVQSDEDIEEYIKENSWGHHACCTAKMGAKGDKTAVLDSEFRVMGTRGLRVVDASVFPKIPGIFLQAPVMMIAERAADVILGK</sequence>
<keyword evidence="6" id="KW-1185">Reference proteome</keyword>
<dbReference type="SUPFAM" id="SSF51905">
    <property type="entry name" value="FAD/NAD(P)-binding domain"/>
    <property type="match status" value="1"/>
</dbReference>
<evidence type="ECO:0000256" key="2">
    <source>
        <dbReference type="PIRSR" id="PIRSR000137-2"/>
    </source>
</evidence>
<organism evidence="5 6">
    <name type="scientific">Sphaceloma murrayae</name>
    <dbReference type="NCBI Taxonomy" id="2082308"/>
    <lineage>
        <taxon>Eukaryota</taxon>
        <taxon>Fungi</taxon>
        <taxon>Dikarya</taxon>
        <taxon>Ascomycota</taxon>
        <taxon>Pezizomycotina</taxon>
        <taxon>Dothideomycetes</taxon>
        <taxon>Dothideomycetidae</taxon>
        <taxon>Myriangiales</taxon>
        <taxon>Elsinoaceae</taxon>
        <taxon>Sphaceloma</taxon>
    </lineage>
</organism>
<feature type="binding site" evidence="2">
    <location>
        <position position="280"/>
    </location>
    <ligand>
        <name>FAD</name>
        <dbReference type="ChEBI" id="CHEBI:57692"/>
    </ligand>
</feature>
<feature type="domain" description="Glucose-methanol-choline oxidoreductase N-terminal" evidence="4">
    <location>
        <begin position="334"/>
        <end position="348"/>
    </location>
</feature>
<feature type="signal peptide" evidence="3">
    <location>
        <begin position="1"/>
        <end position="16"/>
    </location>
</feature>
<name>A0A2K1QSG3_9PEZI</name>
<dbReference type="Pfam" id="PF05199">
    <property type="entry name" value="GMC_oxred_C"/>
    <property type="match status" value="1"/>
</dbReference>
<dbReference type="STRING" id="2082308.A0A2K1QSG3"/>
<dbReference type="Gene3D" id="3.30.560.10">
    <property type="entry name" value="Glucose Oxidase, domain 3"/>
    <property type="match status" value="1"/>
</dbReference>
<dbReference type="InterPro" id="IPR000172">
    <property type="entry name" value="GMC_OxRdtase_N"/>
</dbReference>
<dbReference type="PANTHER" id="PTHR11552">
    <property type="entry name" value="GLUCOSE-METHANOL-CHOLINE GMC OXIDOREDUCTASE"/>
    <property type="match status" value="1"/>
</dbReference>